<dbReference type="OMA" id="CDETYED"/>
<dbReference type="CDD" id="cd00048">
    <property type="entry name" value="DSRM_SF"/>
    <property type="match status" value="1"/>
</dbReference>
<dbReference type="Pfam" id="PF00035">
    <property type="entry name" value="dsrm"/>
    <property type="match status" value="1"/>
</dbReference>
<reference evidence="4" key="1">
    <citation type="journal article" date="2017" name="Genome Biol.">
        <title>Comparative genomics reveals high biological diversity and specific adaptations in the industrially and medically important fungal genus Aspergillus.</title>
        <authorList>
            <person name="de Vries R.P."/>
            <person name="Riley R."/>
            <person name="Wiebenga A."/>
            <person name="Aguilar-Osorio G."/>
            <person name="Amillis S."/>
            <person name="Uchima C.A."/>
            <person name="Anderluh G."/>
            <person name="Asadollahi M."/>
            <person name="Askin M."/>
            <person name="Barry K."/>
            <person name="Battaglia E."/>
            <person name="Bayram O."/>
            <person name="Benocci T."/>
            <person name="Braus-Stromeyer S.A."/>
            <person name="Caldana C."/>
            <person name="Canovas D."/>
            <person name="Cerqueira G.C."/>
            <person name="Chen F."/>
            <person name="Chen W."/>
            <person name="Choi C."/>
            <person name="Clum A."/>
            <person name="Dos Santos R.A."/>
            <person name="Damasio A.R."/>
            <person name="Diallinas G."/>
            <person name="Emri T."/>
            <person name="Fekete E."/>
            <person name="Flipphi M."/>
            <person name="Freyberg S."/>
            <person name="Gallo A."/>
            <person name="Gournas C."/>
            <person name="Habgood R."/>
            <person name="Hainaut M."/>
            <person name="Harispe M.L."/>
            <person name="Henrissat B."/>
            <person name="Hilden K.S."/>
            <person name="Hope R."/>
            <person name="Hossain A."/>
            <person name="Karabika E."/>
            <person name="Karaffa L."/>
            <person name="Karanyi Z."/>
            <person name="Krasevec N."/>
            <person name="Kuo A."/>
            <person name="Kusch H."/>
            <person name="LaButti K."/>
            <person name="Lagendijk E.L."/>
            <person name="Lapidus A."/>
            <person name="Levasseur A."/>
            <person name="Lindquist E."/>
            <person name="Lipzen A."/>
            <person name="Logrieco A.F."/>
            <person name="MacCabe A."/>
            <person name="Maekelae M.R."/>
            <person name="Malavazi I."/>
            <person name="Melin P."/>
            <person name="Meyer V."/>
            <person name="Mielnichuk N."/>
            <person name="Miskei M."/>
            <person name="Molnar A.P."/>
            <person name="Mule G."/>
            <person name="Ngan C.Y."/>
            <person name="Orejas M."/>
            <person name="Orosz E."/>
            <person name="Ouedraogo J.P."/>
            <person name="Overkamp K.M."/>
            <person name="Park H.-S."/>
            <person name="Perrone G."/>
            <person name="Piumi F."/>
            <person name="Punt P.J."/>
            <person name="Ram A.F."/>
            <person name="Ramon A."/>
            <person name="Rauscher S."/>
            <person name="Record E."/>
            <person name="Riano-Pachon D.M."/>
            <person name="Robert V."/>
            <person name="Roehrig J."/>
            <person name="Ruller R."/>
            <person name="Salamov A."/>
            <person name="Salih N.S."/>
            <person name="Samson R.A."/>
            <person name="Sandor E."/>
            <person name="Sanguinetti M."/>
            <person name="Schuetze T."/>
            <person name="Sepcic K."/>
            <person name="Shelest E."/>
            <person name="Sherlock G."/>
            <person name="Sophianopoulou V."/>
            <person name="Squina F.M."/>
            <person name="Sun H."/>
            <person name="Susca A."/>
            <person name="Todd R.B."/>
            <person name="Tsang A."/>
            <person name="Unkles S.E."/>
            <person name="van de Wiele N."/>
            <person name="van Rossen-Uffink D."/>
            <person name="Oliveira J.V."/>
            <person name="Vesth T.C."/>
            <person name="Visser J."/>
            <person name="Yu J.-H."/>
            <person name="Zhou M."/>
            <person name="Andersen M.R."/>
            <person name="Archer D.B."/>
            <person name="Baker S.E."/>
            <person name="Benoit I."/>
            <person name="Brakhage A.A."/>
            <person name="Braus G.H."/>
            <person name="Fischer R."/>
            <person name="Frisvad J.C."/>
            <person name="Goldman G.H."/>
            <person name="Houbraken J."/>
            <person name="Oakley B."/>
            <person name="Pocsi I."/>
            <person name="Scazzocchio C."/>
            <person name="Seiboth B."/>
            <person name="vanKuyk P.A."/>
            <person name="Wortman J."/>
            <person name="Dyer P.S."/>
            <person name="Grigoriev I.V."/>
        </authorList>
    </citation>
    <scope>NUCLEOTIDE SEQUENCE [LARGE SCALE GENOMIC DNA]</scope>
    <source>
        <strain evidence="4">CBS 134.48</strain>
    </source>
</reference>
<gene>
    <name evidence="3" type="ORF">ASPTUDRAFT_43211</name>
</gene>
<dbReference type="SUPFAM" id="SSF54768">
    <property type="entry name" value="dsRNA-binding domain-like"/>
    <property type="match status" value="1"/>
</dbReference>
<evidence type="ECO:0000256" key="1">
    <source>
        <dbReference type="PROSITE-ProRule" id="PRU00266"/>
    </source>
</evidence>
<dbReference type="InterPro" id="IPR014720">
    <property type="entry name" value="dsRBD_dom"/>
</dbReference>
<name>A0A1L9N4F2_ASPTC</name>
<keyword evidence="4" id="KW-1185">Reference proteome</keyword>
<dbReference type="EMBL" id="KV878203">
    <property type="protein sequence ID" value="OJI84213.1"/>
    <property type="molecule type" value="Genomic_DNA"/>
</dbReference>
<dbReference type="GO" id="GO:0003723">
    <property type="term" value="F:RNA binding"/>
    <property type="evidence" value="ECO:0007669"/>
    <property type="project" value="UniProtKB-UniRule"/>
</dbReference>
<evidence type="ECO:0000313" key="3">
    <source>
        <dbReference type="EMBL" id="OJI84213.1"/>
    </source>
</evidence>
<sequence>MPPGPVQADCYTNTDYEIGKRLFNVYMALIIVHTSSNGRTDDSLVEADRFIDSKAYDFEAALVAIKGLNLDLPRTNKFDDESCEDYIYKILGFVRLSNSREDFVPLLTKLHLQIPTCLADIGISTTAHQQSVLEEMAGRYISPTPTQCSSNANDEPEIWKYTSRLWEDGSNHGVTPNVKESCLSSYPPKFRITISYLGIQASGEGKTKKHAKHIAAKGVCQRLGLQPC</sequence>
<dbReference type="PROSITE" id="PS50137">
    <property type="entry name" value="DS_RBD"/>
    <property type="match status" value="1"/>
</dbReference>
<organism evidence="3 4">
    <name type="scientific">Aspergillus tubingensis (strain CBS 134.48)</name>
    <dbReference type="NCBI Taxonomy" id="767770"/>
    <lineage>
        <taxon>Eukaryota</taxon>
        <taxon>Fungi</taxon>
        <taxon>Dikarya</taxon>
        <taxon>Ascomycota</taxon>
        <taxon>Pezizomycotina</taxon>
        <taxon>Eurotiomycetes</taxon>
        <taxon>Eurotiomycetidae</taxon>
        <taxon>Eurotiales</taxon>
        <taxon>Aspergillaceae</taxon>
        <taxon>Aspergillus</taxon>
        <taxon>Aspergillus subgen. Circumdati</taxon>
    </lineage>
</organism>
<protein>
    <recommendedName>
        <fullName evidence="2">DRBM domain-containing protein</fullName>
    </recommendedName>
</protein>
<dbReference type="VEuPathDB" id="FungiDB:ASPTUDRAFT_43211"/>
<dbReference type="AlphaFoldDB" id="A0A1L9N4F2"/>
<proteinExistence type="predicted"/>
<dbReference type="Proteomes" id="UP000184304">
    <property type="component" value="Unassembled WGS sequence"/>
</dbReference>
<keyword evidence="1" id="KW-0694">RNA-binding</keyword>
<dbReference type="OrthoDB" id="3767426at2759"/>
<feature type="domain" description="DRBM" evidence="2">
    <location>
        <begin position="185"/>
        <end position="225"/>
    </location>
</feature>
<evidence type="ECO:0000259" key="2">
    <source>
        <dbReference type="PROSITE" id="PS50137"/>
    </source>
</evidence>
<evidence type="ECO:0000313" key="4">
    <source>
        <dbReference type="Proteomes" id="UP000184304"/>
    </source>
</evidence>
<dbReference type="Gene3D" id="3.30.160.20">
    <property type="match status" value="1"/>
</dbReference>
<accession>A0A1L9N4F2</accession>